<evidence type="ECO:0000256" key="3">
    <source>
        <dbReference type="SAM" id="SignalP"/>
    </source>
</evidence>
<dbReference type="PANTHER" id="PTHR46224">
    <property type="entry name" value="ANKYRIN REPEAT FAMILY PROTEIN"/>
    <property type="match status" value="1"/>
</dbReference>
<organism evidence="4 5">
    <name type="scientific">Achromobacter kerstersii</name>
    <dbReference type="NCBI Taxonomy" id="1353890"/>
    <lineage>
        <taxon>Bacteria</taxon>
        <taxon>Pseudomonadati</taxon>
        <taxon>Pseudomonadota</taxon>
        <taxon>Betaproteobacteria</taxon>
        <taxon>Burkholderiales</taxon>
        <taxon>Alcaligenaceae</taxon>
        <taxon>Achromobacter</taxon>
    </lineage>
</organism>
<feature type="compositionally biased region" description="Low complexity" evidence="2">
    <location>
        <begin position="251"/>
        <end position="279"/>
    </location>
</feature>
<feature type="chain" id="PRO_5028806781" evidence="3">
    <location>
        <begin position="35"/>
        <end position="299"/>
    </location>
</feature>
<dbReference type="InterPro" id="IPR036770">
    <property type="entry name" value="Ankyrin_rpt-contain_sf"/>
</dbReference>
<dbReference type="EMBL" id="CADIJQ010000001">
    <property type="protein sequence ID" value="CAB3653379.1"/>
    <property type="molecule type" value="Genomic_DNA"/>
</dbReference>
<evidence type="ECO:0000256" key="1">
    <source>
        <dbReference type="PROSITE-ProRule" id="PRU00023"/>
    </source>
</evidence>
<sequence length="299" mass="31087">MTAYAPTARHVLLSRCRGALLALAIGLAAPMAHAANPGDWWVYVANDYPDDIKDLLAHGSDPNVRYKNGQPALMRAVVDGAWKVFDVIAADKRTDVNAENPAGETPLMYLAIAGQTERAKKLIARGAQVNRLGWTPLHYAASKGQMEMARMLLSKKAMVNAPAPGGETPLMMAALGGNKDMVDLLVKAGADVTTRDLKDQSAADWARNGKSAALATELTAMVARADDAKRARRATNPVPAEAEPVPVPDTAALPPAVAPSADAPGAPAPAASAPAPATPNVGGVSGVRLNNYDDKPAAP</sequence>
<dbReference type="AlphaFoldDB" id="A0A6S6Z031"/>
<reference evidence="4 5" key="1">
    <citation type="submission" date="2020-04" db="EMBL/GenBank/DDBJ databases">
        <authorList>
            <person name="De Canck E."/>
        </authorList>
    </citation>
    <scope>NUCLEOTIDE SEQUENCE [LARGE SCALE GENOMIC DNA]</scope>
    <source>
        <strain evidence="4 5">LMG 3441</strain>
    </source>
</reference>
<dbReference type="PRINTS" id="PR01415">
    <property type="entry name" value="ANKYRIN"/>
</dbReference>
<accession>A0A6S6Z031</accession>
<dbReference type="InterPro" id="IPR051616">
    <property type="entry name" value="Cul2-RING_E3_ligase_SR"/>
</dbReference>
<evidence type="ECO:0000256" key="2">
    <source>
        <dbReference type="SAM" id="MobiDB-lite"/>
    </source>
</evidence>
<proteinExistence type="predicted"/>
<feature type="signal peptide" evidence="3">
    <location>
        <begin position="1"/>
        <end position="34"/>
    </location>
</feature>
<dbReference type="PANTHER" id="PTHR46224:SF64">
    <property type="entry name" value="IQ MOTIF AND ANKYRIN REPEAT DOMAIN-CONTAINING PROTEIN 1"/>
    <property type="match status" value="1"/>
</dbReference>
<dbReference type="Gene3D" id="1.25.40.20">
    <property type="entry name" value="Ankyrin repeat-containing domain"/>
    <property type="match status" value="1"/>
</dbReference>
<dbReference type="Proteomes" id="UP000494269">
    <property type="component" value="Unassembled WGS sequence"/>
</dbReference>
<keyword evidence="3" id="KW-0732">Signal</keyword>
<keyword evidence="5" id="KW-1185">Reference proteome</keyword>
<dbReference type="Pfam" id="PF12796">
    <property type="entry name" value="Ank_2"/>
    <property type="match status" value="2"/>
</dbReference>
<dbReference type="SUPFAM" id="SSF48403">
    <property type="entry name" value="Ankyrin repeat"/>
    <property type="match status" value="1"/>
</dbReference>
<feature type="repeat" description="ANK" evidence="1">
    <location>
        <begin position="132"/>
        <end position="164"/>
    </location>
</feature>
<name>A0A6S6Z031_9BURK</name>
<dbReference type="InterPro" id="IPR002110">
    <property type="entry name" value="Ankyrin_rpt"/>
</dbReference>
<keyword evidence="1" id="KW-0040">ANK repeat</keyword>
<gene>
    <name evidence="4" type="ORF">LMG3441_00166</name>
</gene>
<feature type="repeat" description="ANK" evidence="1">
    <location>
        <begin position="102"/>
        <end position="130"/>
    </location>
</feature>
<evidence type="ECO:0000313" key="5">
    <source>
        <dbReference type="Proteomes" id="UP000494269"/>
    </source>
</evidence>
<dbReference type="PROSITE" id="PS50297">
    <property type="entry name" value="ANK_REP_REGION"/>
    <property type="match status" value="3"/>
</dbReference>
<feature type="region of interest" description="Disordered" evidence="2">
    <location>
        <begin position="227"/>
        <end position="299"/>
    </location>
</feature>
<dbReference type="SMART" id="SM00248">
    <property type="entry name" value="ANK"/>
    <property type="match status" value="4"/>
</dbReference>
<feature type="repeat" description="ANK" evidence="1">
    <location>
        <begin position="165"/>
        <end position="197"/>
    </location>
</feature>
<dbReference type="RefSeq" id="WP_175168456.1">
    <property type="nucleotide sequence ID" value="NZ_CADIJQ010000001.1"/>
</dbReference>
<dbReference type="PROSITE" id="PS50088">
    <property type="entry name" value="ANK_REPEAT"/>
    <property type="match status" value="3"/>
</dbReference>
<evidence type="ECO:0000313" key="4">
    <source>
        <dbReference type="EMBL" id="CAB3653379.1"/>
    </source>
</evidence>
<protein>
    <submittedName>
        <fullName evidence="4">Uncharacterized protein</fullName>
    </submittedName>
</protein>